<evidence type="ECO:0000256" key="2">
    <source>
        <dbReference type="ARBA" id="ARBA00022692"/>
    </source>
</evidence>
<evidence type="ECO:0000256" key="5">
    <source>
        <dbReference type="SAM" id="MobiDB-lite"/>
    </source>
</evidence>
<protein>
    <submittedName>
        <fullName evidence="8">Solute carrier family 26 member 6</fullName>
    </submittedName>
</protein>
<keyword evidence="3 6" id="KW-1133">Transmembrane helix</keyword>
<evidence type="ECO:0000256" key="4">
    <source>
        <dbReference type="ARBA" id="ARBA00023136"/>
    </source>
</evidence>
<feature type="region of interest" description="Disordered" evidence="5">
    <location>
        <begin position="573"/>
        <end position="607"/>
    </location>
</feature>
<dbReference type="CDD" id="cd07042">
    <property type="entry name" value="STAS_SulP_like_sulfate_transporter"/>
    <property type="match status" value="1"/>
</dbReference>
<dbReference type="NCBIfam" id="TIGR00815">
    <property type="entry name" value="sulP"/>
    <property type="match status" value="1"/>
</dbReference>
<dbReference type="EMBL" id="CM015723">
    <property type="protein sequence ID" value="KAF3696968.1"/>
    <property type="molecule type" value="Genomic_DNA"/>
</dbReference>
<accession>A0A6G1Q3X3</accession>
<reference evidence="9" key="2">
    <citation type="submission" date="2019-02" db="EMBL/GenBank/DDBJ databases">
        <title>Opniocepnalus argus Var Kimnra genome.</title>
        <authorList>
            <person name="Zhou C."/>
            <person name="Xiao S."/>
        </authorList>
    </citation>
    <scope>NUCLEOTIDE SEQUENCE [LARGE SCALE GENOMIC DNA]</scope>
</reference>
<dbReference type="InterPro" id="IPR011547">
    <property type="entry name" value="SLC26A/SulP_dom"/>
</dbReference>
<dbReference type="PROSITE" id="PS50801">
    <property type="entry name" value="STAS"/>
    <property type="match status" value="1"/>
</dbReference>
<dbReference type="Gene3D" id="3.30.750.24">
    <property type="entry name" value="STAS domain"/>
    <property type="match status" value="1"/>
</dbReference>
<feature type="transmembrane region" description="Helical" evidence="6">
    <location>
        <begin position="102"/>
        <end position="119"/>
    </location>
</feature>
<dbReference type="PANTHER" id="PTHR11814">
    <property type="entry name" value="SULFATE TRANSPORTER"/>
    <property type="match status" value="1"/>
</dbReference>
<evidence type="ECO:0000256" key="6">
    <source>
        <dbReference type="SAM" id="Phobius"/>
    </source>
</evidence>
<keyword evidence="2 6" id="KW-0812">Transmembrane</keyword>
<feature type="compositionally biased region" description="Basic and acidic residues" evidence="5">
    <location>
        <begin position="573"/>
        <end position="590"/>
    </location>
</feature>
<feature type="transmembrane region" description="Helical" evidence="6">
    <location>
        <begin position="471"/>
        <end position="496"/>
    </location>
</feature>
<organism evidence="8 9">
    <name type="scientific">Channa argus</name>
    <name type="common">Northern snakehead</name>
    <name type="synonym">Ophicephalus argus</name>
    <dbReference type="NCBI Taxonomy" id="215402"/>
    <lineage>
        <taxon>Eukaryota</taxon>
        <taxon>Metazoa</taxon>
        <taxon>Chordata</taxon>
        <taxon>Craniata</taxon>
        <taxon>Vertebrata</taxon>
        <taxon>Euteleostomi</taxon>
        <taxon>Actinopterygii</taxon>
        <taxon>Neopterygii</taxon>
        <taxon>Teleostei</taxon>
        <taxon>Neoteleostei</taxon>
        <taxon>Acanthomorphata</taxon>
        <taxon>Anabantaria</taxon>
        <taxon>Anabantiformes</taxon>
        <taxon>Channoidei</taxon>
        <taxon>Channidae</taxon>
        <taxon>Channa</taxon>
    </lineage>
</organism>
<gene>
    <name evidence="8" type="ORF">EXN66_Car012648</name>
</gene>
<evidence type="ECO:0000259" key="7">
    <source>
        <dbReference type="PROSITE" id="PS50801"/>
    </source>
</evidence>
<keyword evidence="4 6" id="KW-0472">Membrane</keyword>
<dbReference type="GO" id="GO:0055085">
    <property type="term" value="P:transmembrane transport"/>
    <property type="evidence" value="ECO:0007669"/>
    <property type="project" value="InterPro"/>
</dbReference>
<dbReference type="InterPro" id="IPR001902">
    <property type="entry name" value="SLC26A/SulP_fam"/>
</dbReference>
<proteinExistence type="predicted"/>
<dbReference type="Pfam" id="PF01740">
    <property type="entry name" value="STAS"/>
    <property type="match status" value="1"/>
</dbReference>
<feature type="domain" description="STAS" evidence="7">
    <location>
        <begin position="520"/>
        <end position="756"/>
    </location>
</feature>
<name>A0A6G1Q3X3_CHAAH</name>
<reference evidence="8 9" key="1">
    <citation type="submission" date="2019-02" db="EMBL/GenBank/DDBJ databases">
        <title>Opniocepnalus argus genome.</title>
        <authorList>
            <person name="Zhou C."/>
            <person name="Xiao S."/>
        </authorList>
    </citation>
    <scope>NUCLEOTIDE SEQUENCE [LARGE SCALE GENOMIC DNA]</scope>
    <source>
        <strain evidence="8">OARG1902GOOAL</strain>
        <tissue evidence="8">Muscle</tissue>
    </source>
</reference>
<feature type="transmembrane region" description="Helical" evidence="6">
    <location>
        <begin position="173"/>
        <end position="195"/>
    </location>
</feature>
<feature type="transmembrane region" description="Helical" evidence="6">
    <location>
        <begin position="405"/>
        <end position="421"/>
    </location>
</feature>
<evidence type="ECO:0000313" key="9">
    <source>
        <dbReference type="Proteomes" id="UP000503349"/>
    </source>
</evidence>
<sequence length="775" mass="85471">MDTIKREYVVQRDIMDDVRLDKVAQKGTWVVKPTIGEQIKDFFRCSMSRLKLILLSFLPVLEWLPQYPFKEYILGDLISGISIAVLHLPMGLAYAPLAGLRPVYGLYTSFYPVLLYVIFGTCKHLSVGTFAVTSVMVGEVVQVMAPDSNFLVNGTNGTTVVNTADRDAYRVEIAMALTIIMGIYQILLGLFKFGFMVNYLSDPMIRGYTTASAVLVCISQLKSIFGVSPALYSGILSPVRTFINVCQLLPKTRPVEVIITALSLLVLIPVKEMNAYFKNKLVVPIPIELVVVVIGTIITHYTGIITKYGVAVVGVIPSGFQAPFAPYSNLYAQVAGSAIALAIVSYTINISLGKTFSRRYGYKVDNNQELLAIGIGNVVGGFFQCYSVTAALSRSLVQETTGGKTQVAGIISSLLMLIAILKIGSLFQDLPKAVLAAVVLVNLKGMFVQFVDIPFLWRTNKVDLLVWMVTFIGAIVLNLDVGLALAVGFAILTVIFRTQLPHYSLLGHVAGTDLYLDTETYREAKEIPGIKIFRSSTTIYYTNAEMYLDALQEKSGIDIRVLLLAKRKREADLKRQHENAKKKAEKEAKKQQKRSGGHLPGGPFSLKESNDDYYERLRRQSQGTISEISLPETSPPNNDIGQVNWAYQHDPNIFDSVPDKFRQGPDTITQVSPPIADGKGGTHSFILDVSTLSFVDTVTLNTFKNIFTEFGEVDLDVYLAGCQACVVKQLETAGFFSDAIPKSKVFVTIHDAVIFVLKKRSQMDLILDIPGNTKM</sequence>
<feature type="transmembrane region" description="Helical" evidence="6">
    <location>
        <begin position="330"/>
        <end position="349"/>
    </location>
</feature>
<dbReference type="InterPro" id="IPR036513">
    <property type="entry name" value="STAS_dom_sf"/>
</dbReference>
<evidence type="ECO:0000313" key="8">
    <source>
        <dbReference type="EMBL" id="KAF3696968.1"/>
    </source>
</evidence>
<feature type="transmembrane region" description="Helical" evidence="6">
    <location>
        <begin position="282"/>
        <end position="310"/>
    </location>
</feature>
<dbReference type="Pfam" id="PF00916">
    <property type="entry name" value="Sulfate_transp"/>
    <property type="match status" value="1"/>
</dbReference>
<keyword evidence="9" id="KW-1185">Reference proteome</keyword>
<evidence type="ECO:0000256" key="3">
    <source>
        <dbReference type="ARBA" id="ARBA00022989"/>
    </source>
</evidence>
<feature type="transmembrane region" description="Helical" evidence="6">
    <location>
        <begin position="370"/>
        <end position="393"/>
    </location>
</feature>
<dbReference type="InterPro" id="IPR002645">
    <property type="entry name" value="STAS_dom"/>
</dbReference>
<dbReference type="AlphaFoldDB" id="A0A6G1Q3X3"/>
<evidence type="ECO:0000256" key="1">
    <source>
        <dbReference type="ARBA" id="ARBA00004141"/>
    </source>
</evidence>
<feature type="transmembrane region" description="Helical" evidence="6">
    <location>
        <begin position="73"/>
        <end position="95"/>
    </location>
</feature>
<feature type="transmembrane region" description="Helical" evidence="6">
    <location>
        <begin position="433"/>
        <end position="451"/>
    </location>
</feature>
<dbReference type="Proteomes" id="UP000503349">
    <property type="component" value="Chromosome 12"/>
</dbReference>
<dbReference type="GO" id="GO:0016020">
    <property type="term" value="C:membrane"/>
    <property type="evidence" value="ECO:0007669"/>
    <property type="project" value="UniProtKB-SubCell"/>
</dbReference>
<dbReference type="SUPFAM" id="SSF52091">
    <property type="entry name" value="SpoIIaa-like"/>
    <property type="match status" value="1"/>
</dbReference>
<comment type="subcellular location">
    <subcellularLocation>
        <location evidence="1">Membrane</location>
        <topology evidence="1">Multi-pass membrane protein</topology>
    </subcellularLocation>
</comment>